<dbReference type="Pfam" id="PF00560">
    <property type="entry name" value="LRR_1"/>
    <property type="match status" value="1"/>
</dbReference>
<evidence type="ECO:0000256" key="2">
    <source>
        <dbReference type="ARBA" id="ARBA00009634"/>
    </source>
</evidence>
<dbReference type="GO" id="GO:0005886">
    <property type="term" value="C:plasma membrane"/>
    <property type="evidence" value="ECO:0007669"/>
    <property type="project" value="TreeGrafter"/>
</dbReference>
<evidence type="ECO:0000256" key="7">
    <source>
        <dbReference type="ARBA" id="ARBA00022989"/>
    </source>
</evidence>
<dbReference type="GO" id="GO:0038023">
    <property type="term" value="F:signaling receptor activity"/>
    <property type="evidence" value="ECO:0007669"/>
    <property type="project" value="TreeGrafter"/>
</dbReference>
<evidence type="ECO:0000256" key="3">
    <source>
        <dbReference type="ARBA" id="ARBA00022614"/>
    </source>
</evidence>
<evidence type="ECO:0000259" key="12">
    <source>
        <dbReference type="PROSITE" id="PS50104"/>
    </source>
</evidence>
<dbReference type="SMART" id="SM00369">
    <property type="entry name" value="LRR_TYP"/>
    <property type="match status" value="2"/>
</dbReference>
<dbReference type="EMBL" id="JAODUO010000851">
    <property type="protein sequence ID" value="KAK2173739.1"/>
    <property type="molecule type" value="Genomic_DNA"/>
</dbReference>
<dbReference type="AlphaFoldDB" id="A0AAD9NNL7"/>
<evidence type="ECO:0000313" key="13">
    <source>
        <dbReference type="EMBL" id="KAK2173739.1"/>
    </source>
</evidence>
<evidence type="ECO:0000256" key="11">
    <source>
        <dbReference type="SAM" id="Phobius"/>
    </source>
</evidence>
<dbReference type="Proteomes" id="UP001209878">
    <property type="component" value="Unassembled WGS sequence"/>
</dbReference>
<keyword evidence="9" id="KW-0675">Receptor</keyword>
<keyword evidence="7 11" id="KW-1133">Transmembrane helix</keyword>
<evidence type="ECO:0000256" key="1">
    <source>
        <dbReference type="ARBA" id="ARBA00004167"/>
    </source>
</evidence>
<keyword evidence="10" id="KW-0325">Glycoprotein</keyword>
<comment type="similarity">
    <text evidence="2">Belongs to the Toll-like receptor family.</text>
</comment>
<dbReference type="Gene3D" id="3.80.10.10">
    <property type="entry name" value="Ribonuclease Inhibitor"/>
    <property type="match status" value="1"/>
</dbReference>
<dbReference type="GO" id="GO:0007165">
    <property type="term" value="P:signal transduction"/>
    <property type="evidence" value="ECO:0007669"/>
    <property type="project" value="InterPro"/>
</dbReference>
<keyword evidence="8 11" id="KW-0472">Membrane</keyword>
<dbReference type="Gene3D" id="3.40.50.10140">
    <property type="entry name" value="Toll/interleukin-1 receptor homology (TIR) domain"/>
    <property type="match status" value="1"/>
</dbReference>
<dbReference type="InterPro" id="IPR000157">
    <property type="entry name" value="TIR_dom"/>
</dbReference>
<evidence type="ECO:0000256" key="10">
    <source>
        <dbReference type="ARBA" id="ARBA00023180"/>
    </source>
</evidence>
<evidence type="ECO:0000256" key="9">
    <source>
        <dbReference type="ARBA" id="ARBA00023170"/>
    </source>
</evidence>
<dbReference type="PANTHER" id="PTHR24365">
    <property type="entry name" value="TOLL-LIKE RECEPTOR"/>
    <property type="match status" value="1"/>
</dbReference>
<name>A0AAD9NNL7_RIDPI</name>
<dbReference type="InterPro" id="IPR003591">
    <property type="entry name" value="Leu-rich_rpt_typical-subtyp"/>
</dbReference>
<reference evidence="13" key="1">
    <citation type="journal article" date="2023" name="Mol. Biol. Evol.">
        <title>Third-Generation Sequencing Reveals the Adaptive Role of the Epigenome in Three Deep-Sea Polychaetes.</title>
        <authorList>
            <person name="Perez M."/>
            <person name="Aroh O."/>
            <person name="Sun Y."/>
            <person name="Lan Y."/>
            <person name="Juniper S.K."/>
            <person name="Young C.R."/>
            <person name="Angers B."/>
            <person name="Qian P.Y."/>
        </authorList>
    </citation>
    <scope>NUCLEOTIDE SEQUENCE</scope>
    <source>
        <strain evidence="13">R07B-5</strain>
    </source>
</reference>
<comment type="subcellular location">
    <subcellularLocation>
        <location evidence="1">Membrane</location>
        <topology evidence="1">Single-pass membrane protein</topology>
    </subcellularLocation>
</comment>
<dbReference type="PROSITE" id="PS50104">
    <property type="entry name" value="TIR"/>
    <property type="match status" value="1"/>
</dbReference>
<comment type="caution">
    <text evidence="13">The sequence shown here is derived from an EMBL/GenBank/DDBJ whole genome shotgun (WGS) entry which is preliminary data.</text>
</comment>
<dbReference type="SUPFAM" id="SSF52200">
    <property type="entry name" value="Toll/Interleukin receptor TIR domain"/>
    <property type="match status" value="1"/>
</dbReference>
<keyword evidence="5" id="KW-0732">Signal</keyword>
<feature type="domain" description="TIR" evidence="12">
    <location>
        <begin position="236"/>
        <end position="392"/>
    </location>
</feature>
<dbReference type="PROSITE" id="PS51450">
    <property type="entry name" value="LRR"/>
    <property type="match status" value="1"/>
</dbReference>
<evidence type="ECO:0000256" key="8">
    <source>
        <dbReference type="ARBA" id="ARBA00023136"/>
    </source>
</evidence>
<sequence>MSHGTLQVITPEFMQSFPYLRFLNISHNSLGETGADFRGTFSHLRLLEDLNLSNNKLRRINPRAFEQCTRLKRLTLADNELTRIDIYMDHIINLEYIDLSGNRLITLTDTFMSTLDQQVHIRHLTINIQREMFACNCETLSFIRWIRVSSAQIPARENLTCSYGESTDTPLSTIELKRLEAGCDVSVLPIVVPILAVVSLTCVVALLVRYHRWYIKYHLIICWLRGGWSTSSKQGKLHDVMVTYFLHASNVRDQEGGVARISRWVCTRLLPRAEDEWGLRLYVGDRDDLGGASKMHNFVRGFQSSDKVVVCLTREFIDDSDCMNYLATALDSSKPLSKYIFVLFDDIRPTSVPRRLRQLLLPNSPCVVLRCCDVDDDEEADLTFWRRMRNELLRDPEQERCRRRFDVIQLLLSRQKHTDDSERQ</sequence>
<dbReference type="Pfam" id="PF13855">
    <property type="entry name" value="LRR_8"/>
    <property type="match status" value="1"/>
</dbReference>
<gene>
    <name evidence="13" type="ORF">NP493_852g00007</name>
</gene>
<keyword evidence="4 11" id="KW-0812">Transmembrane</keyword>
<protein>
    <recommendedName>
        <fullName evidence="12">TIR domain-containing protein</fullName>
    </recommendedName>
</protein>
<dbReference type="InterPro" id="IPR032675">
    <property type="entry name" value="LRR_dom_sf"/>
</dbReference>
<accession>A0AAD9NNL7</accession>
<evidence type="ECO:0000256" key="4">
    <source>
        <dbReference type="ARBA" id="ARBA00022692"/>
    </source>
</evidence>
<evidence type="ECO:0000313" key="14">
    <source>
        <dbReference type="Proteomes" id="UP001209878"/>
    </source>
</evidence>
<keyword evidence="6" id="KW-0677">Repeat</keyword>
<dbReference type="PANTHER" id="PTHR24365:SF541">
    <property type="entry name" value="PROTEIN TOLL-RELATED"/>
    <property type="match status" value="1"/>
</dbReference>
<evidence type="ECO:0000256" key="5">
    <source>
        <dbReference type="ARBA" id="ARBA00022729"/>
    </source>
</evidence>
<feature type="transmembrane region" description="Helical" evidence="11">
    <location>
        <begin position="187"/>
        <end position="208"/>
    </location>
</feature>
<proteinExistence type="inferred from homology"/>
<evidence type="ECO:0000256" key="6">
    <source>
        <dbReference type="ARBA" id="ARBA00022737"/>
    </source>
</evidence>
<keyword evidence="14" id="KW-1185">Reference proteome</keyword>
<dbReference type="InterPro" id="IPR001611">
    <property type="entry name" value="Leu-rich_rpt"/>
</dbReference>
<organism evidence="13 14">
    <name type="scientific">Ridgeia piscesae</name>
    <name type="common">Tubeworm</name>
    <dbReference type="NCBI Taxonomy" id="27915"/>
    <lineage>
        <taxon>Eukaryota</taxon>
        <taxon>Metazoa</taxon>
        <taxon>Spiralia</taxon>
        <taxon>Lophotrochozoa</taxon>
        <taxon>Annelida</taxon>
        <taxon>Polychaeta</taxon>
        <taxon>Sedentaria</taxon>
        <taxon>Canalipalpata</taxon>
        <taxon>Sabellida</taxon>
        <taxon>Siboglinidae</taxon>
        <taxon>Ridgeia</taxon>
    </lineage>
</organism>
<keyword evidence="3" id="KW-0433">Leucine-rich repeat</keyword>
<dbReference type="SUPFAM" id="SSF52058">
    <property type="entry name" value="L domain-like"/>
    <property type="match status" value="1"/>
</dbReference>
<dbReference type="InterPro" id="IPR035897">
    <property type="entry name" value="Toll_tir_struct_dom_sf"/>
</dbReference>